<protein>
    <submittedName>
        <fullName evidence="2">Helix-turn-helix transcriptional regulator</fullName>
    </submittedName>
</protein>
<accession>A0A927G7N8</accession>
<keyword evidence="3" id="KW-1185">Reference proteome</keyword>
<dbReference type="Gene3D" id="1.10.260.40">
    <property type="entry name" value="lambda repressor-like DNA-binding domains"/>
    <property type="match status" value="1"/>
</dbReference>
<dbReference type="InterPro" id="IPR010982">
    <property type="entry name" value="Lambda_DNA-bd_dom_sf"/>
</dbReference>
<evidence type="ECO:0000259" key="1">
    <source>
        <dbReference type="SMART" id="SM00530"/>
    </source>
</evidence>
<dbReference type="CDD" id="cd00093">
    <property type="entry name" value="HTH_XRE"/>
    <property type="match status" value="1"/>
</dbReference>
<dbReference type="RefSeq" id="WP_191827993.1">
    <property type="nucleotide sequence ID" value="NZ_JACYHB010000003.1"/>
</dbReference>
<evidence type="ECO:0000313" key="3">
    <source>
        <dbReference type="Proteomes" id="UP000610846"/>
    </source>
</evidence>
<dbReference type="Proteomes" id="UP000610846">
    <property type="component" value="Unassembled WGS sequence"/>
</dbReference>
<gene>
    <name evidence="2" type="ORF">IF651_04940</name>
</gene>
<name>A0A927G7N8_9MICO</name>
<reference evidence="2" key="1">
    <citation type="journal article" date="2018" name="Curr. Microbiol.">
        <title>Cellulosimicrobium arenosum sp. nov., Isolated from Marine Sediment Sand.</title>
        <authorList>
            <person name="Oh M."/>
            <person name="Kim J.H."/>
            <person name="Yoon J.H."/>
            <person name="Schumann P."/>
            <person name="Kim W."/>
        </authorList>
    </citation>
    <scope>NUCLEOTIDE SEQUENCE</scope>
    <source>
        <strain evidence="2">KCTC 49039</strain>
    </source>
</reference>
<reference evidence="2" key="2">
    <citation type="submission" date="2020-09" db="EMBL/GenBank/DDBJ databases">
        <authorList>
            <person name="Yu Y."/>
        </authorList>
    </citation>
    <scope>NUCLEOTIDE SEQUENCE</scope>
    <source>
        <strain evidence="2">KCTC 49039</strain>
    </source>
</reference>
<evidence type="ECO:0000313" key="2">
    <source>
        <dbReference type="EMBL" id="MBD8078403.1"/>
    </source>
</evidence>
<dbReference type="GO" id="GO:0003677">
    <property type="term" value="F:DNA binding"/>
    <property type="evidence" value="ECO:0007669"/>
    <property type="project" value="InterPro"/>
</dbReference>
<dbReference type="Pfam" id="PF13560">
    <property type="entry name" value="HTH_31"/>
    <property type="match status" value="1"/>
</dbReference>
<dbReference type="InterPro" id="IPR001387">
    <property type="entry name" value="Cro/C1-type_HTH"/>
</dbReference>
<sequence length="157" mass="16731">MALRFRNIDVSPDDPVETWGVDGLATAIERGYLVHWRRIARAVETAPDGPVSRDLEEALAIVEPDSAAASLLRDVLHDAGSGERLRVARLVRRAVRRSGVTAAQFADEAGTSASRLSTYASGKVVPSATTLLRIEDTGERLAARTPLAAGAWAVGET</sequence>
<dbReference type="EMBL" id="JACYHB010000003">
    <property type="protein sequence ID" value="MBD8078403.1"/>
    <property type="molecule type" value="Genomic_DNA"/>
</dbReference>
<comment type="caution">
    <text evidence="2">The sequence shown here is derived from an EMBL/GenBank/DDBJ whole genome shotgun (WGS) entry which is preliminary data.</text>
</comment>
<dbReference type="AlphaFoldDB" id="A0A927G7N8"/>
<dbReference type="SUPFAM" id="SSF47413">
    <property type="entry name" value="lambda repressor-like DNA-binding domains"/>
    <property type="match status" value="1"/>
</dbReference>
<organism evidence="2 3">
    <name type="scientific">Cellulosimicrobium arenosum</name>
    <dbReference type="NCBI Taxonomy" id="2708133"/>
    <lineage>
        <taxon>Bacteria</taxon>
        <taxon>Bacillati</taxon>
        <taxon>Actinomycetota</taxon>
        <taxon>Actinomycetes</taxon>
        <taxon>Micrococcales</taxon>
        <taxon>Promicromonosporaceae</taxon>
        <taxon>Cellulosimicrobium</taxon>
    </lineage>
</organism>
<dbReference type="SMART" id="SM00530">
    <property type="entry name" value="HTH_XRE"/>
    <property type="match status" value="1"/>
</dbReference>
<feature type="domain" description="HTH cro/C1-type" evidence="1">
    <location>
        <begin position="90"/>
        <end position="144"/>
    </location>
</feature>
<proteinExistence type="predicted"/>